<evidence type="ECO:0000313" key="1">
    <source>
        <dbReference type="EMBL" id="GGA29747.1"/>
    </source>
</evidence>
<dbReference type="RefSeq" id="WP_188793904.1">
    <property type="nucleotide sequence ID" value="NZ_BMJA01000001.1"/>
</dbReference>
<dbReference type="Proteomes" id="UP000620046">
    <property type="component" value="Unassembled WGS sequence"/>
</dbReference>
<sequence>MAEIALHRIENSYANYLPSSWLYEIPINRRVYVYNPPSPLPDIETCIRRPEDETADLLKGLLA</sequence>
<gene>
    <name evidence="1" type="ORF">GCM10010981_18380</name>
</gene>
<comment type="caution">
    <text evidence="1">The sequence shown here is derived from an EMBL/GenBank/DDBJ whole genome shotgun (WGS) entry which is preliminary data.</text>
</comment>
<protein>
    <submittedName>
        <fullName evidence="1">Uncharacterized protein</fullName>
    </submittedName>
</protein>
<accession>A0ABQ1FUA3</accession>
<dbReference type="EMBL" id="BMJA01000001">
    <property type="protein sequence ID" value="GGA29747.1"/>
    <property type="molecule type" value="Genomic_DNA"/>
</dbReference>
<proteinExistence type="predicted"/>
<organism evidence="1 2">
    <name type="scientific">Dyella nitratireducens</name>
    <dbReference type="NCBI Taxonomy" id="1849580"/>
    <lineage>
        <taxon>Bacteria</taxon>
        <taxon>Pseudomonadati</taxon>
        <taxon>Pseudomonadota</taxon>
        <taxon>Gammaproteobacteria</taxon>
        <taxon>Lysobacterales</taxon>
        <taxon>Rhodanobacteraceae</taxon>
        <taxon>Dyella</taxon>
    </lineage>
</organism>
<keyword evidence="2" id="KW-1185">Reference proteome</keyword>
<name>A0ABQ1FUA3_9GAMM</name>
<evidence type="ECO:0000313" key="2">
    <source>
        <dbReference type="Proteomes" id="UP000620046"/>
    </source>
</evidence>
<reference evidence="2" key="1">
    <citation type="journal article" date="2019" name="Int. J. Syst. Evol. Microbiol.">
        <title>The Global Catalogue of Microorganisms (GCM) 10K type strain sequencing project: providing services to taxonomists for standard genome sequencing and annotation.</title>
        <authorList>
            <consortium name="The Broad Institute Genomics Platform"/>
            <consortium name="The Broad Institute Genome Sequencing Center for Infectious Disease"/>
            <person name="Wu L."/>
            <person name="Ma J."/>
        </authorList>
    </citation>
    <scope>NUCLEOTIDE SEQUENCE [LARGE SCALE GENOMIC DNA]</scope>
    <source>
        <strain evidence="2">CGMCC 1.15439</strain>
    </source>
</reference>